<keyword evidence="1" id="KW-0732">Signal</keyword>
<gene>
    <name evidence="2" type="ORF">SAMN05421788_1099</name>
</gene>
<evidence type="ECO:0000313" key="2">
    <source>
        <dbReference type="EMBL" id="SIT29719.1"/>
    </source>
</evidence>
<reference evidence="3" key="1">
    <citation type="submission" date="2017-01" db="EMBL/GenBank/DDBJ databases">
        <authorList>
            <person name="Varghese N."/>
            <person name="Submissions S."/>
        </authorList>
    </citation>
    <scope>NUCLEOTIDE SEQUENCE [LARGE SCALE GENOMIC DNA]</scope>
    <source>
        <strain evidence="3">DSM 21054</strain>
    </source>
</reference>
<dbReference type="RefSeq" id="WP_084206429.1">
    <property type="nucleotide sequence ID" value="NZ_AP017422.1"/>
</dbReference>
<proteinExistence type="predicted"/>
<feature type="signal peptide" evidence="1">
    <location>
        <begin position="1"/>
        <end position="22"/>
    </location>
</feature>
<dbReference type="STRING" id="477680.SAMN05421788_1099"/>
<sequence>MLSMRIALLTTLLLCRQLPAFSQVVYQGKITDLETHKPLEGASVFLSNTSYGTLTDVNGNFLLKVPVAGTYDMVVAMVGYETYVRNISSTDTNLLLQIEVTPEVKELEAVVLQTYEKNGWEKWGGLFFRNFIGTSDFSVDCSIVNYKDIRFLNNKEDHELVVTCRKPLLIENRALGYTIRYQLAQFKYNFQSHYLLYTGFPLFEEMKGSERKQKIWESRREEAFQGSVMHFMRALYRNKLQENHFLVYRLLVRPNLEKKRVRSIYRTVKDISVYPPDSVSYFEKISMQADNMNALNPHAITGDSIAYAIDSVTAGLDFPNHLWVVYTEKKEPSAYCGIGNNKPPAPVSSGIHIVNEGEILKVMSNGAYFDPTNLIMSDFWAWSEKMACMLPLDYKSKTMP</sequence>
<dbReference type="InterPro" id="IPR008969">
    <property type="entry name" value="CarboxyPept-like_regulatory"/>
</dbReference>
<accession>A0A173MJI7</accession>
<dbReference type="KEGG" id="fln:FLA_3665"/>
<dbReference type="AlphaFoldDB" id="A0A173MJI7"/>
<dbReference type="EMBL" id="FTOR01000009">
    <property type="protein sequence ID" value="SIT29719.1"/>
    <property type="molecule type" value="Genomic_DNA"/>
</dbReference>
<dbReference type="Gene3D" id="2.60.40.1120">
    <property type="entry name" value="Carboxypeptidase-like, regulatory domain"/>
    <property type="match status" value="1"/>
</dbReference>
<dbReference type="Pfam" id="PF13715">
    <property type="entry name" value="CarbopepD_reg_2"/>
    <property type="match status" value="1"/>
</dbReference>
<protein>
    <submittedName>
        <fullName evidence="2">CarboxypepD_reg-like domain-containing protein</fullName>
    </submittedName>
</protein>
<organism evidence="2 3">
    <name type="scientific">Filimonas lacunae</name>
    <dbReference type="NCBI Taxonomy" id="477680"/>
    <lineage>
        <taxon>Bacteria</taxon>
        <taxon>Pseudomonadati</taxon>
        <taxon>Bacteroidota</taxon>
        <taxon>Chitinophagia</taxon>
        <taxon>Chitinophagales</taxon>
        <taxon>Chitinophagaceae</taxon>
        <taxon>Filimonas</taxon>
    </lineage>
</organism>
<keyword evidence="3" id="KW-1185">Reference proteome</keyword>
<evidence type="ECO:0000256" key="1">
    <source>
        <dbReference type="SAM" id="SignalP"/>
    </source>
</evidence>
<name>A0A173MJI7_9BACT</name>
<evidence type="ECO:0000313" key="3">
    <source>
        <dbReference type="Proteomes" id="UP000186917"/>
    </source>
</evidence>
<feature type="chain" id="PRO_5030023052" evidence="1">
    <location>
        <begin position="23"/>
        <end position="400"/>
    </location>
</feature>
<dbReference type="SUPFAM" id="SSF49464">
    <property type="entry name" value="Carboxypeptidase regulatory domain-like"/>
    <property type="match status" value="1"/>
</dbReference>
<dbReference type="OrthoDB" id="1223654at2"/>
<dbReference type="Proteomes" id="UP000186917">
    <property type="component" value="Unassembled WGS sequence"/>
</dbReference>